<dbReference type="RefSeq" id="WP_173078205.1">
    <property type="nucleotide sequence ID" value="NZ_BAABJB010000041.1"/>
</dbReference>
<feature type="signal peptide" evidence="2">
    <location>
        <begin position="1"/>
        <end position="18"/>
    </location>
</feature>
<sequence length="182" mass="18736">MDMAYGRCVLVIACLALAACGAAADQATPTPVTSTAPTTTAPTTAPPEPATTAPPPSTSRPAPEPTTAARGVTIERTGGFVGIDQSIVVEPDGRWTYRRSRIGSGGGTPQTGRLTSAERAELQGLLANPRLAREVGKSSDCADGFEYTLVTGRTKVQWADCGTGSPATAMQIVTLVEQSTPF</sequence>
<keyword evidence="2" id="KW-0732">Signal</keyword>
<feature type="chain" id="PRO_5038809267" description="Lipoprotein" evidence="2">
    <location>
        <begin position="19"/>
        <end position="182"/>
    </location>
</feature>
<reference evidence="3 4" key="2">
    <citation type="submission" date="2020-03" db="EMBL/GenBank/DDBJ databases">
        <authorList>
            <person name="Ichikawa N."/>
            <person name="Kimura A."/>
            <person name="Kitahashi Y."/>
            <person name="Uohara A."/>
        </authorList>
    </citation>
    <scope>NUCLEOTIDE SEQUENCE [LARGE SCALE GENOMIC DNA]</scope>
    <source>
        <strain evidence="3 4">NBRC 108638</strain>
    </source>
</reference>
<proteinExistence type="predicted"/>
<feature type="compositionally biased region" description="Pro residues" evidence="1">
    <location>
        <begin position="44"/>
        <end position="64"/>
    </location>
</feature>
<dbReference type="EMBL" id="BLPG01000001">
    <property type="protein sequence ID" value="GFJ90984.1"/>
    <property type="molecule type" value="Genomic_DNA"/>
</dbReference>
<feature type="compositionally biased region" description="Low complexity" evidence="1">
    <location>
        <begin position="26"/>
        <end position="43"/>
    </location>
</feature>
<gene>
    <name evidence="3" type="ORF">Prum_046260</name>
</gene>
<dbReference type="Proteomes" id="UP000482960">
    <property type="component" value="Unassembled WGS sequence"/>
</dbReference>
<keyword evidence="4" id="KW-1185">Reference proteome</keyword>
<evidence type="ECO:0008006" key="5">
    <source>
        <dbReference type="Google" id="ProtNLM"/>
    </source>
</evidence>
<dbReference type="AlphaFoldDB" id="A0A6V8L460"/>
<name>A0A6V8L460_9ACTN</name>
<feature type="region of interest" description="Disordered" evidence="1">
    <location>
        <begin position="26"/>
        <end position="67"/>
    </location>
</feature>
<accession>A0A6V8L460</accession>
<protein>
    <recommendedName>
        <fullName evidence="5">Lipoprotein</fullName>
    </recommendedName>
</protein>
<dbReference type="PROSITE" id="PS51257">
    <property type="entry name" value="PROKAR_LIPOPROTEIN"/>
    <property type="match status" value="1"/>
</dbReference>
<evidence type="ECO:0000256" key="1">
    <source>
        <dbReference type="SAM" id="MobiDB-lite"/>
    </source>
</evidence>
<evidence type="ECO:0000313" key="3">
    <source>
        <dbReference type="EMBL" id="GFJ90984.1"/>
    </source>
</evidence>
<evidence type="ECO:0000313" key="4">
    <source>
        <dbReference type="Proteomes" id="UP000482960"/>
    </source>
</evidence>
<evidence type="ECO:0000256" key="2">
    <source>
        <dbReference type="SAM" id="SignalP"/>
    </source>
</evidence>
<comment type="caution">
    <text evidence="3">The sequence shown here is derived from an EMBL/GenBank/DDBJ whole genome shotgun (WGS) entry which is preliminary data.</text>
</comment>
<reference evidence="3 4" key="1">
    <citation type="submission" date="2020-03" db="EMBL/GenBank/DDBJ databases">
        <title>Whole genome shotgun sequence of Phytohabitans rumicis NBRC 108638.</title>
        <authorList>
            <person name="Komaki H."/>
            <person name="Tamura T."/>
        </authorList>
    </citation>
    <scope>NUCLEOTIDE SEQUENCE [LARGE SCALE GENOMIC DNA]</scope>
    <source>
        <strain evidence="3 4">NBRC 108638</strain>
    </source>
</reference>
<organism evidence="3 4">
    <name type="scientific">Phytohabitans rumicis</name>
    <dbReference type="NCBI Taxonomy" id="1076125"/>
    <lineage>
        <taxon>Bacteria</taxon>
        <taxon>Bacillati</taxon>
        <taxon>Actinomycetota</taxon>
        <taxon>Actinomycetes</taxon>
        <taxon>Micromonosporales</taxon>
        <taxon>Micromonosporaceae</taxon>
    </lineage>
</organism>